<feature type="region of interest" description="Disordered" evidence="1">
    <location>
        <begin position="180"/>
        <end position="200"/>
    </location>
</feature>
<feature type="compositionally biased region" description="Low complexity" evidence="1">
    <location>
        <begin position="1"/>
        <end position="11"/>
    </location>
</feature>
<evidence type="ECO:0000313" key="5">
    <source>
        <dbReference type="Proteomes" id="UP000317893"/>
    </source>
</evidence>
<sequence length="549" mass="59341">MSEPPTGAPYDDAPPPAAPPPAAPPPAPELADLETPWRRLDPRMLMIHPVQEIVRFLPALIGAVVVGQSSDTGGRFIELAVLVLAVGVGLLRWATTRFRIEHGQIELRKGLLNRQVIATPADRVRTVDVTAPPFHRVLGLAKVEIGTAGHTKERLVLDSLPTAEARHLREELIHRRRVAADPASPAPYGEPVPGLAPPPAGPADERGFAPVWSGDDVPGTETELLRLDPRWVGFAPLTLTGVFSALAILGFGNQFLQRYLQRTDLGGAVSGLGEHPLWVDVVVVLVGLVVLVSLLAVVGYALQFWGFRLTRHRGGTLHVTRGLLTTRETSIEEKRLRGVELGRPLGLRLAKGARLQAITTGLSRKERDRGSAWLSPPAPYDVVARVGRDVLEDDEALAGPLHEHGPAARRRRYTRAAVPALVLAVAGWLLVGLAQWWVGVGVLATLPLLLSPVVAGDRYAGLGHRLLPAHLVVQHGSFVRRRDVLERDGVIGWVVQQSFFQRRVGVAHVLATTAAGKQSYVVRDVPLDTGVAVALAVDPDLLTPFLEER</sequence>
<keyword evidence="5" id="KW-1185">Reference proteome</keyword>
<dbReference type="AlphaFoldDB" id="A0A542E1E8"/>
<keyword evidence="2" id="KW-0472">Membrane</keyword>
<evidence type="ECO:0000313" key="4">
    <source>
        <dbReference type="EMBL" id="TQJ09135.1"/>
    </source>
</evidence>
<organism evidence="4 5">
    <name type="scientific">Lapillicoccus jejuensis</name>
    <dbReference type="NCBI Taxonomy" id="402171"/>
    <lineage>
        <taxon>Bacteria</taxon>
        <taxon>Bacillati</taxon>
        <taxon>Actinomycetota</taxon>
        <taxon>Actinomycetes</taxon>
        <taxon>Micrococcales</taxon>
        <taxon>Intrasporangiaceae</taxon>
        <taxon>Lapillicoccus</taxon>
    </lineage>
</organism>
<feature type="compositionally biased region" description="Pro residues" evidence="1">
    <location>
        <begin position="12"/>
        <end position="28"/>
    </location>
</feature>
<keyword evidence="2" id="KW-1133">Transmembrane helix</keyword>
<dbReference type="PANTHER" id="PTHR34473:SF2">
    <property type="entry name" value="UPF0699 TRANSMEMBRANE PROTEIN YDBT"/>
    <property type="match status" value="1"/>
</dbReference>
<dbReference type="InterPro" id="IPR014529">
    <property type="entry name" value="UCP026631"/>
</dbReference>
<dbReference type="Pfam" id="PF03703">
    <property type="entry name" value="bPH_2"/>
    <property type="match status" value="2"/>
</dbReference>
<dbReference type="Proteomes" id="UP000317893">
    <property type="component" value="Unassembled WGS sequence"/>
</dbReference>
<name>A0A542E1E8_9MICO</name>
<feature type="transmembrane region" description="Helical" evidence="2">
    <location>
        <begin position="276"/>
        <end position="302"/>
    </location>
</feature>
<proteinExistence type="predicted"/>
<protein>
    <submittedName>
        <fullName evidence="4">Putative membrane protein</fullName>
    </submittedName>
</protein>
<dbReference type="RefSeq" id="WP_246061170.1">
    <property type="nucleotide sequence ID" value="NZ_BAAAPR010000005.1"/>
</dbReference>
<dbReference type="EMBL" id="VFMN01000001">
    <property type="protein sequence ID" value="TQJ09135.1"/>
    <property type="molecule type" value="Genomic_DNA"/>
</dbReference>
<accession>A0A542E1E8</accession>
<evidence type="ECO:0000256" key="2">
    <source>
        <dbReference type="SAM" id="Phobius"/>
    </source>
</evidence>
<keyword evidence="2" id="KW-0812">Transmembrane</keyword>
<dbReference type="PANTHER" id="PTHR34473">
    <property type="entry name" value="UPF0699 TRANSMEMBRANE PROTEIN YDBS"/>
    <property type="match status" value="1"/>
</dbReference>
<feature type="transmembrane region" description="Helical" evidence="2">
    <location>
        <begin position="413"/>
        <end position="430"/>
    </location>
</feature>
<feature type="region of interest" description="Disordered" evidence="1">
    <location>
        <begin position="1"/>
        <end position="32"/>
    </location>
</feature>
<feature type="transmembrane region" description="Helical" evidence="2">
    <location>
        <begin position="231"/>
        <end position="256"/>
    </location>
</feature>
<dbReference type="InterPro" id="IPR005182">
    <property type="entry name" value="YdbS-like_PH"/>
</dbReference>
<reference evidence="4 5" key="1">
    <citation type="submission" date="2019-06" db="EMBL/GenBank/DDBJ databases">
        <title>Sequencing the genomes of 1000 actinobacteria strains.</title>
        <authorList>
            <person name="Klenk H.-P."/>
        </authorList>
    </citation>
    <scope>NUCLEOTIDE SEQUENCE [LARGE SCALE GENOMIC DNA]</scope>
    <source>
        <strain evidence="4 5">DSM 18607</strain>
    </source>
</reference>
<feature type="domain" description="YdbS-like PH" evidence="3">
    <location>
        <begin position="469"/>
        <end position="527"/>
    </location>
</feature>
<comment type="caution">
    <text evidence="4">The sequence shown here is derived from an EMBL/GenBank/DDBJ whole genome shotgun (WGS) entry which is preliminary data.</text>
</comment>
<feature type="transmembrane region" description="Helical" evidence="2">
    <location>
        <begin position="76"/>
        <end position="94"/>
    </location>
</feature>
<feature type="compositionally biased region" description="Pro residues" evidence="1">
    <location>
        <begin position="184"/>
        <end position="200"/>
    </location>
</feature>
<feature type="domain" description="YdbS-like PH" evidence="3">
    <location>
        <begin position="93"/>
        <end position="169"/>
    </location>
</feature>
<dbReference type="PIRSF" id="PIRSF026631">
    <property type="entry name" value="UCP026631"/>
    <property type="match status" value="1"/>
</dbReference>
<evidence type="ECO:0000259" key="3">
    <source>
        <dbReference type="Pfam" id="PF03703"/>
    </source>
</evidence>
<gene>
    <name evidence="4" type="ORF">FB458_2242</name>
</gene>
<evidence type="ECO:0000256" key="1">
    <source>
        <dbReference type="SAM" id="MobiDB-lite"/>
    </source>
</evidence>